<dbReference type="GO" id="GO:0006313">
    <property type="term" value="P:DNA transposition"/>
    <property type="evidence" value="ECO:0007669"/>
    <property type="project" value="InterPro"/>
</dbReference>
<dbReference type="Pfam" id="PF01609">
    <property type="entry name" value="DDE_Tnp_1"/>
    <property type="match status" value="1"/>
</dbReference>
<name>A0A9E7PM16_9EURY</name>
<organism evidence="2 3">
    <name type="scientific">Methanoplanus endosymbiosus</name>
    <dbReference type="NCBI Taxonomy" id="33865"/>
    <lineage>
        <taxon>Archaea</taxon>
        <taxon>Methanobacteriati</taxon>
        <taxon>Methanobacteriota</taxon>
        <taxon>Stenosarchaea group</taxon>
        <taxon>Methanomicrobia</taxon>
        <taxon>Methanomicrobiales</taxon>
        <taxon>Methanomicrobiaceae</taxon>
        <taxon>Methanoplanus</taxon>
    </lineage>
</organism>
<dbReference type="Proteomes" id="UP001060368">
    <property type="component" value="Chromosome"/>
</dbReference>
<evidence type="ECO:0000313" key="2">
    <source>
        <dbReference type="EMBL" id="UUX91331.1"/>
    </source>
</evidence>
<dbReference type="InterPro" id="IPR002559">
    <property type="entry name" value="Transposase_11"/>
</dbReference>
<dbReference type="KEGG" id="mend:L6E24_08045"/>
<keyword evidence="3" id="KW-1185">Reference proteome</keyword>
<sequence length="385" mass="44319">MAIFGQKNSKIQSDTGLKLGKLELICDIIEDHISFPDGRYYDSKTIVRGTIAAACSKNSISGLVKMTDGLPSHTTCLKYLHNIDMEKLESDSSKILLLAGEGIIIEGRAYNFAIDKTLKPYYGVKDEEEDPNIIRNKKKASTTKFFAYMTLSIVDQDKHLTFLVIPWKDNDNNLDGIKTCVELIRSLGLKIKCLMLDREFYTGKIFSYLKESDVPHLMPVKQHGEELKKNLKGKKSKSFKHTLNSKSKFPLEIEIVDCIVYQMGKKGKNGVLHRAFVVYKVCKSPKSIRRLYKHRFAIESTYVLANKSGARTSTKDPVVRFYYFLISFIIQNHWVSIKWKRFAKLQRGPKVIYRDRFPLHHFITILIKEAWEHFHLLSLNEIAIS</sequence>
<dbReference type="AlphaFoldDB" id="A0A9E7PM16"/>
<protein>
    <submittedName>
        <fullName evidence="2">Transposase</fullName>
    </submittedName>
</protein>
<proteinExistence type="predicted"/>
<evidence type="ECO:0000313" key="3">
    <source>
        <dbReference type="Proteomes" id="UP001060368"/>
    </source>
</evidence>
<evidence type="ECO:0000259" key="1">
    <source>
        <dbReference type="Pfam" id="PF01609"/>
    </source>
</evidence>
<dbReference type="GO" id="GO:0003677">
    <property type="term" value="F:DNA binding"/>
    <property type="evidence" value="ECO:0007669"/>
    <property type="project" value="InterPro"/>
</dbReference>
<dbReference type="GO" id="GO:0004803">
    <property type="term" value="F:transposase activity"/>
    <property type="evidence" value="ECO:0007669"/>
    <property type="project" value="InterPro"/>
</dbReference>
<reference evidence="2" key="1">
    <citation type="submission" date="2022-04" db="EMBL/GenBank/DDBJ databases">
        <title>Complete genome of Methanoplanus endosymbiosus DSM 3599.</title>
        <authorList>
            <person name="Chen S.-C."/>
            <person name="You Y.-T."/>
            <person name="Zhou Y.-Z."/>
            <person name="Lai M.-C."/>
        </authorList>
    </citation>
    <scope>NUCLEOTIDE SEQUENCE</scope>
    <source>
        <strain evidence="2">DSM 3599</strain>
    </source>
</reference>
<accession>A0A9E7PM16</accession>
<dbReference type="GeneID" id="74307644"/>
<dbReference type="EMBL" id="CP096115">
    <property type="protein sequence ID" value="UUX91331.1"/>
    <property type="molecule type" value="Genomic_DNA"/>
</dbReference>
<gene>
    <name evidence="2" type="ORF">L6E24_08045</name>
</gene>
<dbReference type="PANTHER" id="PTHR33252:SF2">
    <property type="entry name" value="TRANSPOSASE IS4-LIKE DOMAIN-CONTAINING PROTEIN"/>
    <property type="match status" value="1"/>
</dbReference>
<dbReference type="RefSeq" id="WP_257741484.1">
    <property type="nucleotide sequence ID" value="NZ_CP096115.1"/>
</dbReference>
<feature type="domain" description="Transposase IS4-like" evidence="1">
    <location>
        <begin position="137"/>
        <end position="301"/>
    </location>
</feature>
<dbReference type="PANTHER" id="PTHR33252">
    <property type="entry name" value="THIRD ORF IN TRANSPOSON ISC1160"/>
    <property type="match status" value="1"/>
</dbReference>